<dbReference type="InterPro" id="IPR039634">
    <property type="entry name" value="Bul1-like"/>
</dbReference>
<proteinExistence type="predicted"/>
<keyword evidence="1" id="KW-1133">Transmembrane helix</keyword>
<dbReference type="Gene3D" id="2.60.40.640">
    <property type="match status" value="1"/>
</dbReference>
<dbReference type="InterPro" id="IPR014752">
    <property type="entry name" value="Arrestin-like_C"/>
</dbReference>
<evidence type="ECO:0000256" key="1">
    <source>
        <dbReference type="SAM" id="Phobius"/>
    </source>
</evidence>
<dbReference type="PANTHER" id="PTHR31904">
    <property type="entry name" value="BYPASS OF STOP CODON PROTEIN 5-RELATED"/>
    <property type="match status" value="1"/>
</dbReference>
<sequence length="558" mass="61024">MCAYTAQNDTPQAGLRVRPAAAQELLTLNVEIERHFTSKVYTTGSTIRGQAIAQTLRDTPFDGFDIVFTGVAAIRPGFIQQYTSQSVHRFMTLRMPIPQSSLPDDMIFVSGKTYSIPFNFTVPHQLPLGACTHPCSSLAVREQHLRLPPTVGFWQADDQAPRMIQIEYSIKATAYRRGETGSLMEAHNKVNVLPACPEDPPLDITSGDERYNLLKSKTIYKNFFTTKSGTLTATASQPAAIMLVEDGHRASTTTARICLDFAPVSAEMAPPKVKSISGKITAATFFGAIPTDLLPNLGSRSTTDSAMSYTTTSYLFSNPIDTVAWQQHNLTGRRDSAYANLGVGEDGFEPVSPKSHGRGRGKSKVFKNCPARELAVLEIPFSITSNCKLYLPTFYSCLIARVYTLRLKLHVGPTNSTISLAIPLQIGVRTGYQPLFVSESLTFDSVSEDYDAENVDTHIQSRGFRISEILPVLLNGLEGIPFLMRMSNVAFRRIAFNFGWSATYNVLAILFASGALVNVRIPPAYAGLGEIVSVLPVILGAMTMLLKKIKVDVDVAAT</sequence>
<protein>
    <recommendedName>
        <fullName evidence="4">Arrestin-like N-terminal domain-containing protein</fullName>
    </recommendedName>
</protein>
<keyword evidence="1" id="KW-0472">Membrane</keyword>
<dbReference type="Proteomes" id="UP001287286">
    <property type="component" value="Unassembled WGS sequence"/>
</dbReference>
<organism evidence="2 3">
    <name type="scientific">Purpureocillium lilacinum</name>
    <name type="common">Paecilomyces lilacinus</name>
    <dbReference type="NCBI Taxonomy" id="33203"/>
    <lineage>
        <taxon>Eukaryota</taxon>
        <taxon>Fungi</taxon>
        <taxon>Dikarya</taxon>
        <taxon>Ascomycota</taxon>
        <taxon>Pezizomycotina</taxon>
        <taxon>Sordariomycetes</taxon>
        <taxon>Hypocreomycetidae</taxon>
        <taxon>Hypocreales</taxon>
        <taxon>Ophiocordycipitaceae</taxon>
        <taxon>Purpureocillium</taxon>
    </lineage>
</organism>
<name>A0ABR0BCM3_PURLI</name>
<accession>A0ABR0BCM3</accession>
<feature type="transmembrane region" description="Helical" evidence="1">
    <location>
        <begin position="523"/>
        <end position="546"/>
    </location>
</feature>
<evidence type="ECO:0008006" key="4">
    <source>
        <dbReference type="Google" id="ProtNLM"/>
    </source>
</evidence>
<gene>
    <name evidence="2" type="ORF">Purlil1_13976</name>
</gene>
<evidence type="ECO:0000313" key="2">
    <source>
        <dbReference type="EMBL" id="KAK4066074.1"/>
    </source>
</evidence>
<dbReference type="EMBL" id="JAWRVI010000393">
    <property type="protein sequence ID" value="KAK4066074.1"/>
    <property type="molecule type" value="Genomic_DNA"/>
</dbReference>
<comment type="caution">
    <text evidence="2">The sequence shown here is derived from an EMBL/GenBank/DDBJ whole genome shotgun (WGS) entry which is preliminary data.</text>
</comment>
<keyword evidence="1" id="KW-0812">Transmembrane</keyword>
<keyword evidence="3" id="KW-1185">Reference proteome</keyword>
<reference evidence="2 3" key="1">
    <citation type="journal article" date="2024" name="Microbiol. Resour. Announc.">
        <title>Genome annotations for the ascomycete fungi Trichoderma harzianum, Trichoderma aggressivum, and Purpureocillium lilacinum.</title>
        <authorList>
            <person name="Beijen E.P.W."/>
            <person name="Ohm R.A."/>
        </authorList>
    </citation>
    <scope>NUCLEOTIDE SEQUENCE [LARGE SCALE GENOMIC DNA]</scope>
    <source>
        <strain evidence="2 3">CBS 150709</strain>
    </source>
</reference>
<feature type="transmembrane region" description="Helical" evidence="1">
    <location>
        <begin position="494"/>
        <end position="517"/>
    </location>
</feature>
<dbReference type="PANTHER" id="PTHR31904:SF1">
    <property type="entry name" value="BYPASS OF STOP CODON PROTEIN 5-RELATED"/>
    <property type="match status" value="1"/>
</dbReference>
<evidence type="ECO:0000313" key="3">
    <source>
        <dbReference type="Proteomes" id="UP001287286"/>
    </source>
</evidence>